<feature type="transmembrane region" description="Helical" evidence="6">
    <location>
        <begin position="112"/>
        <end position="137"/>
    </location>
</feature>
<keyword evidence="5 6" id="KW-0472">Membrane</keyword>
<feature type="transmembrane region" description="Helical" evidence="6">
    <location>
        <begin position="184"/>
        <end position="203"/>
    </location>
</feature>
<dbReference type="KEGG" id="fiy:BN1229_v1_3281"/>
<dbReference type="EMBL" id="LN829119">
    <property type="protein sequence ID" value="CPR21848.1"/>
    <property type="molecule type" value="Genomic_DNA"/>
</dbReference>
<evidence type="ECO:0000313" key="8">
    <source>
        <dbReference type="Proteomes" id="UP000033187"/>
    </source>
</evidence>
<dbReference type="PIRSF" id="PIRSF006324">
    <property type="entry name" value="LeuE"/>
    <property type="match status" value="1"/>
</dbReference>
<feature type="transmembrane region" description="Helical" evidence="6">
    <location>
        <begin position="40"/>
        <end position="65"/>
    </location>
</feature>
<dbReference type="InterPro" id="IPR001123">
    <property type="entry name" value="LeuE-type"/>
</dbReference>
<feature type="transmembrane region" description="Helical" evidence="6">
    <location>
        <begin position="6"/>
        <end position="28"/>
    </location>
</feature>
<proteinExistence type="predicted"/>
<evidence type="ECO:0000256" key="1">
    <source>
        <dbReference type="ARBA" id="ARBA00004651"/>
    </source>
</evidence>
<dbReference type="GO" id="GO:0015171">
    <property type="term" value="F:amino acid transmembrane transporter activity"/>
    <property type="evidence" value="ECO:0007669"/>
    <property type="project" value="TreeGrafter"/>
</dbReference>
<keyword evidence="4 6" id="KW-1133">Transmembrane helix</keyword>
<evidence type="ECO:0000313" key="7">
    <source>
        <dbReference type="EMBL" id="CPR21848.1"/>
    </source>
</evidence>
<accession>A0A0D6JIQ9</accession>
<dbReference type="Pfam" id="PF01810">
    <property type="entry name" value="LysE"/>
    <property type="match status" value="1"/>
</dbReference>
<evidence type="ECO:0000256" key="5">
    <source>
        <dbReference type="ARBA" id="ARBA00023136"/>
    </source>
</evidence>
<dbReference type="AlphaFoldDB" id="A0A0D6JIQ9"/>
<feature type="transmembrane region" description="Helical" evidence="6">
    <location>
        <begin position="71"/>
        <end position="91"/>
    </location>
</feature>
<reference evidence="8" key="1">
    <citation type="submission" date="2015-02" db="EMBL/GenBank/DDBJ databases">
        <authorList>
            <person name="Chooi Y.-H."/>
        </authorList>
    </citation>
    <scope>NUCLEOTIDE SEQUENCE [LARGE SCALE GENOMIC DNA]</scope>
    <source>
        <strain evidence="8">strain Y</strain>
    </source>
</reference>
<dbReference type="KEGG" id="fil:BN1229_v1_2636"/>
<gene>
    <name evidence="7" type="ORF">YBN1229_v1_3281</name>
</gene>
<evidence type="ECO:0000256" key="3">
    <source>
        <dbReference type="ARBA" id="ARBA00022692"/>
    </source>
</evidence>
<keyword evidence="2" id="KW-1003">Cell membrane</keyword>
<dbReference type="OrthoDB" id="9804822at2"/>
<sequence>MLLENWLAFSAASALMLAIPGPTVLLVVTYALTHGRKPGAAIVAGVALGDLTAMTASMLGLGVMLATSATLFTILRWVGGLYLIYLGIKLWRSPVYVSEEVEAPKISLGRMFIHSYTVTALNPKSIVFFVAFVPQFIVASDPFLPQLLIMEATFVTLAALNAALFALLAASARTTLRSPTVKRTVNRMGGGLLVGAGIMAAGYRKAA</sequence>
<keyword evidence="8" id="KW-1185">Reference proteome</keyword>
<dbReference type="PANTHER" id="PTHR30086:SF20">
    <property type="entry name" value="ARGININE EXPORTER PROTEIN ARGO-RELATED"/>
    <property type="match status" value="1"/>
</dbReference>
<evidence type="ECO:0000256" key="6">
    <source>
        <dbReference type="SAM" id="Phobius"/>
    </source>
</evidence>
<organism evidence="7 8">
    <name type="scientific">Candidatus Filomicrobium marinum</name>
    <dbReference type="NCBI Taxonomy" id="1608628"/>
    <lineage>
        <taxon>Bacteria</taxon>
        <taxon>Pseudomonadati</taxon>
        <taxon>Pseudomonadota</taxon>
        <taxon>Alphaproteobacteria</taxon>
        <taxon>Hyphomicrobiales</taxon>
        <taxon>Hyphomicrobiaceae</taxon>
        <taxon>Filomicrobium</taxon>
    </lineage>
</organism>
<comment type="subcellular location">
    <subcellularLocation>
        <location evidence="1">Cell membrane</location>
        <topology evidence="1">Multi-pass membrane protein</topology>
    </subcellularLocation>
</comment>
<evidence type="ECO:0000256" key="4">
    <source>
        <dbReference type="ARBA" id="ARBA00022989"/>
    </source>
</evidence>
<dbReference type="GO" id="GO:0005886">
    <property type="term" value="C:plasma membrane"/>
    <property type="evidence" value="ECO:0007669"/>
    <property type="project" value="UniProtKB-SubCell"/>
</dbReference>
<name>A0A0D6JIQ9_9HYPH</name>
<protein>
    <submittedName>
        <fullName evidence="7">Translocator protein, LysE family</fullName>
    </submittedName>
</protein>
<dbReference type="RefSeq" id="WP_046478480.1">
    <property type="nucleotide sequence ID" value="NZ_LN829118.1"/>
</dbReference>
<feature type="transmembrane region" description="Helical" evidence="6">
    <location>
        <begin position="149"/>
        <end position="172"/>
    </location>
</feature>
<dbReference type="Proteomes" id="UP000033187">
    <property type="component" value="Chromosome 1"/>
</dbReference>
<evidence type="ECO:0000256" key="2">
    <source>
        <dbReference type="ARBA" id="ARBA00022475"/>
    </source>
</evidence>
<keyword evidence="3 6" id="KW-0812">Transmembrane</keyword>
<dbReference type="PANTHER" id="PTHR30086">
    <property type="entry name" value="ARGININE EXPORTER PROTEIN ARGO"/>
    <property type="match status" value="1"/>
</dbReference>